<sequence length="153" mass="16466">MKDTLIKLGCIPLIMAAGIAFADDDDDDDDNGFGQAGILSKTNRGDIPEISLSSGMPLLEDGDTITLKSGMYYELEINADGSQELALGGADFFRAIWVDEFVVEGIELRPYGIDSMEFDEAGEAELSFVAIKPGSYRFGVPGSDLQTVTINIE</sequence>
<organism evidence="2 3">
    <name type="scientific">Paramylibacter ulvae</name>
    <dbReference type="NCBI Taxonomy" id="1651968"/>
    <lineage>
        <taxon>Bacteria</taxon>
        <taxon>Pseudomonadati</taxon>
        <taxon>Pseudomonadota</taxon>
        <taxon>Alphaproteobacteria</taxon>
        <taxon>Rhodobacterales</taxon>
        <taxon>Paracoccaceae</taxon>
        <taxon>Paramylibacter</taxon>
    </lineage>
</organism>
<reference evidence="3" key="1">
    <citation type="journal article" date="2019" name="Int. J. Syst. Evol. Microbiol.">
        <title>The Global Catalogue of Microorganisms (GCM) 10K type strain sequencing project: providing services to taxonomists for standard genome sequencing and annotation.</title>
        <authorList>
            <consortium name="The Broad Institute Genomics Platform"/>
            <consortium name="The Broad Institute Genome Sequencing Center for Infectious Disease"/>
            <person name="Wu L."/>
            <person name="Ma J."/>
        </authorList>
    </citation>
    <scope>NUCLEOTIDE SEQUENCE [LARGE SCALE GENOMIC DNA]</scope>
    <source>
        <strain evidence="3">KCTC 32465</strain>
    </source>
</reference>
<dbReference type="Proteomes" id="UP000634455">
    <property type="component" value="Unassembled WGS sequence"/>
</dbReference>
<evidence type="ECO:0000313" key="2">
    <source>
        <dbReference type="EMBL" id="GHA42523.1"/>
    </source>
</evidence>
<proteinExistence type="predicted"/>
<accession>A0ABQ3CUV3</accession>
<evidence type="ECO:0000313" key="3">
    <source>
        <dbReference type="Proteomes" id="UP000634455"/>
    </source>
</evidence>
<keyword evidence="1" id="KW-0732">Signal</keyword>
<feature type="signal peptide" evidence="1">
    <location>
        <begin position="1"/>
        <end position="22"/>
    </location>
</feature>
<evidence type="ECO:0008006" key="4">
    <source>
        <dbReference type="Google" id="ProtNLM"/>
    </source>
</evidence>
<dbReference type="EMBL" id="BMZF01000001">
    <property type="protein sequence ID" value="GHA42523.1"/>
    <property type="molecule type" value="Genomic_DNA"/>
</dbReference>
<gene>
    <name evidence="2" type="ORF">GCM10008927_03780</name>
</gene>
<feature type="chain" id="PRO_5045906800" description="MSP domain-containing protein" evidence="1">
    <location>
        <begin position="23"/>
        <end position="153"/>
    </location>
</feature>
<protein>
    <recommendedName>
        <fullName evidence="4">MSP domain-containing protein</fullName>
    </recommendedName>
</protein>
<keyword evidence="3" id="KW-1185">Reference proteome</keyword>
<evidence type="ECO:0000256" key="1">
    <source>
        <dbReference type="SAM" id="SignalP"/>
    </source>
</evidence>
<name>A0ABQ3CUV3_9RHOB</name>
<comment type="caution">
    <text evidence="2">The sequence shown here is derived from an EMBL/GenBank/DDBJ whole genome shotgun (WGS) entry which is preliminary data.</text>
</comment>
<dbReference type="RefSeq" id="WP_189638874.1">
    <property type="nucleotide sequence ID" value="NZ_BMZF01000001.1"/>
</dbReference>